<dbReference type="SUPFAM" id="SSF56112">
    <property type="entry name" value="Protein kinase-like (PK-like)"/>
    <property type="match status" value="1"/>
</dbReference>
<keyword evidence="2" id="KW-1185">Reference proteome</keyword>
<evidence type="ECO:0000313" key="2">
    <source>
        <dbReference type="Proteomes" id="UP000467840"/>
    </source>
</evidence>
<evidence type="ECO:0008006" key="3">
    <source>
        <dbReference type="Google" id="ProtNLM"/>
    </source>
</evidence>
<proteinExistence type="predicted"/>
<comment type="caution">
    <text evidence="1">The sequence shown here is derived from an EMBL/GenBank/DDBJ whole genome shotgun (WGS) entry which is preliminary data.</text>
</comment>
<evidence type="ECO:0000313" key="1">
    <source>
        <dbReference type="EMBL" id="KAF2322364.1"/>
    </source>
</evidence>
<dbReference type="Proteomes" id="UP000467840">
    <property type="component" value="Chromosome 11"/>
</dbReference>
<dbReference type="AlphaFoldDB" id="A0A6A6NAN7"/>
<accession>A0A6A6NAN7</accession>
<reference evidence="1 2" key="1">
    <citation type="journal article" date="2020" name="Mol. Plant">
        <title>The Chromosome-Based Rubber Tree Genome Provides New Insights into Spurge Genome Evolution and Rubber Biosynthesis.</title>
        <authorList>
            <person name="Liu J."/>
            <person name="Shi C."/>
            <person name="Shi C.C."/>
            <person name="Li W."/>
            <person name="Zhang Q.J."/>
            <person name="Zhang Y."/>
            <person name="Li K."/>
            <person name="Lu H.F."/>
            <person name="Shi C."/>
            <person name="Zhu S.T."/>
            <person name="Xiao Z.Y."/>
            <person name="Nan H."/>
            <person name="Yue Y."/>
            <person name="Zhu X.G."/>
            <person name="Wu Y."/>
            <person name="Hong X.N."/>
            <person name="Fan G.Y."/>
            <person name="Tong Y."/>
            <person name="Zhang D."/>
            <person name="Mao C.L."/>
            <person name="Liu Y.L."/>
            <person name="Hao S.J."/>
            <person name="Liu W.Q."/>
            <person name="Lv M.Q."/>
            <person name="Zhang H.B."/>
            <person name="Liu Y."/>
            <person name="Hu-Tang G.R."/>
            <person name="Wang J.P."/>
            <person name="Wang J.H."/>
            <person name="Sun Y.H."/>
            <person name="Ni S.B."/>
            <person name="Chen W.B."/>
            <person name="Zhang X.C."/>
            <person name="Jiao Y.N."/>
            <person name="Eichler E.E."/>
            <person name="Li G.H."/>
            <person name="Liu X."/>
            <person name="Gao L.Z."/>
        </authorList>
    </citation>
    <scope>NUCLEOTIDE SEQUENCE [LARGE SCALE GENOMIC DNA]</scope>
    <source>
        <strain evidence="2">cv. GT1</strain>
        <tissue evidence="1">Leaf</tissue>
    </source>
</reference>
<protein>
    <recommendedName>
        <fullName evidence="3">Protein kinase domain-containing protein</fullName>
    </recommendedName>
</protein>
<dbReference type="InterPro" id="IPR011009">
    <property type="entry name" value="Kinase-like_dom_sf"/>
</dbReference>
<name>A0A6A6NAN7_HEVBR</name>
<organism evidence="1 2">
    <name type="scientific">Hevea brasiliensis</name>
    <name type="common">Para rubber tree</name>
    <name type="synonym">Siphonia brasiliensis</name>
    <dbReference type="NCBI Taxonomy" id="3981"/>
    <lineage>
        <taxon>Eukaryota</taxon>
        <taxon>Viridiplantae</taxon>
        <taxon>Streptophyta</taxon>
        <taxon>Embryophyta</taxon>
        <taxon>Tracheophyta</taxon>
        <taxon>Spermatophyta</taxon>
        <taxon>Magnoliopsida</taxon>
        <taxon>eudicotyledons</taxon>
        <taxon>Gunneridae</taxon>
        <taxon>Pentapetalae</taxon>
        <taxon>rosids</taxon>
        <taxon>fabids</taxon>
        <taxon>Malpighiales</taxon>
        <taxon>Euphorbiaceae</taxon>
        <taxon>Crotonoideae</taxon>
        <taxon>Micrandreae</taxon>
        <taxon>Hevea</taxon>
    </lineage>
</organism>
<gene>
    <name evidence="1" type="ORF">GH714_012931</name>
</gene>
<dbReference type="EMBL" id="JAAGAX010000002">
    <property type="protein sequence ID" value="KAF2322364.1"/>
    <property type="molecule type" value="Genomic_DNA"/>
</dbReference>
<sequence>MLYNLLLEYASRETLVDLIKRSGDKVLLVPSGDGDFVPKIRDFGLAKIVLKTKKRKLDYSIKGTIIYGTRDFVDNIKNFL</sequence>